<feature type="region of interest" description="Disordered" evidence="1">
    <location>
        <begin position="411"/>
        <end position="441"/>
    </location>
</feature>
<dbReference type="GO" id="GO:0005739">
    <property type="term" value="C:mitochondrion"/>
    <property type="evidence" value="ECO:0007669"/>
    <property type="project" value="TreeGrafter"/>
</dbReference>
<evidence type="ECO:0000313" key="3">
    <source>
        <dbReference type="EMBL" id="CAF4029030.1"/>
    </source>
</evidence>
<sequence>MPKITELRGLFKPFTKPLHRQWKWVWQEKGKFNEPKLTLPKALEGRQINIIDPLHEPNPNALPDESTPWTSPTRHPMFEYLVPPLPREEHPLFHHERPVFLFDSKTKVHAGVDQACLLTKTIPFYELPQSIKQTIGQVTLPDQDELIQSYIRQSIAYDATKEHLPRKKTPLKQRRSFRIEYAIPRARQMAILLENIIHLCESLGGRYPDLFKRHLYRNVPFYTTYERYGELIHLKRKNEYVLTSHIPLSPIVKRLNKLEINSGDNIDEKIASHDPNGHYVMQANSYQFLDMYPIYPTIDLPLEQLYQDGDEQGWRQRKSNEYVHTTLHVSNDELIHEATTDERLALYSFHSDESKTTKELFYSNMNTSTKWGIALGAGIPGVLIVIGLVGLSVKFIMKRCRSRAWDDIRSLPRTRDSSDNSTQRRQPRISAPDREPLCPTTTTTTDVVIASGGHISIPMDNDEFTSKPNEHAARMKPEQTLVQIQRDRLNRLKEEEHRTRPMLRLSTGELEIQRAIEQAQREFDESVAYASGKMKGPRKP</sequence>
<name>A0A819QHJ9_9BILA</name>
<proteinExistence type="predicted"/>
<dbReference type="PANTHER" id="PTHR15889">
    <property type="entry name" value="MITOCHONDRIAL RIBOSOMAL PROTEIN L37"/>
    <property type="match status" value="1"/>
</dbReference>
<organism evidence="3 4">
    <name type="scientific">Rotaria magnacalcarata</name>
    <dbReference type="NCBI Taxonomy" id="392030"/>
    <lineage>
        <taxon>Eukaryota</taxon>
        <taxon>Metazoa</taxon>
        <taxon>Spiralia</taxon>
        <taxon>Gnathifera</taxon>
        <taxon>Rotifera</taxon>
        <taxon>Eurotatoria</taxon>
        <taxon>Bdelloidea</taxon>
        <taxon>Philodinida</taxon>
        <taxon>Philodinidae</taxon>
        <taxon>Rotaria</taxon>
    </lineage>
</organism>
<dbReference type="Proteomes" id="UP000663866">
    <property type="component" value="Unassembled WGS sequence"/>
</dbReference>
<dbReference type="EMBL" id="CAJOBG010002803">
    <property type="protein sequence ID" value="CAF4029030.1"/>
    <property type="molecule type" value="Genomic_DNA"/>
</dbReference>
<reference evidence="3" key="1">
    <citation type="submission" date="2021-02" db="EMBL/GenBank/DDBJ databases">
        <authorList>
            <person name="Nowell W R."/>
        </authorList>
    </citation>
    <scope>NUCLEOTIDE SEQUENCE</scope>
</reference>
<dbReference type="AlphaFoldDB" id="A0A819QHJ9"/>
<protein>
    <submittedName>
        <fullName evidence="3">Uncharacterized protein</fullName>
    </submittedName>
</protein>
<keyword evidence="4" id="KW-1185">Reference proteome</keyword>
<feature type="transmembrane region" description="Helical" evidence="2">
    <location>
        <begin position="371"/>
        <end position="393"/>
    </location>
</feature>
<keyword evidence="2" id="KW-0472">Membrane</keyword>
<comment type="caution">
    <text evidence="3">The sequence shown here is derived from an EMBL/GenBank/DDBJ whole genome shotgun (WGS) entry which is preliminary data.</text>
</comment>
<evidence type="ECO:0000256" key="1">
    <source>
        <dbReference type="SAM" id="MobiDB-lite"/>
    </source>
</evidence>
<keyword evidence="2" id="KW-0812">Transmembrane</keyword>
<evidence type="ECO:0000313" key="4">
    <source>
        <dbReference type="Proteomes" id="UP000663866"/>
    </source>
</evidence>
<keyword evidence="2" id="KW-1133">Transmembrane helix</keyword>
<evidence type="ECO:0000256" key="2">
    <source>
        <dbReference type="SAM" id="Phobius"/>
    </source>
</evidence>
<dbReference type="InterPro" id="IPR052482">
    <property type="entry name" value="mtLSU_mL37"/>
</dbReference>
<gene>
    <name evidence="3" type="ORF">OVN521_LOCUS16680</name>
</gene>
<dbReference type="PANTHER" id="PTHR15889:SF2">
    <property type="entry name" value="LARGE RIBOSOMAL SUBUNIT PROTEIN ML37"/>
    <property type="match status" value="1"/>
</dbReference>
<accession>A0A819QHJ9</accession>